<feature type="transmembrane region" description="Helical" evidence="1">
    <location>
        <begin position="122"/>
        <end position="140"/>
    </location>
</feature>
<dbReference type="OrthoDB" id="6182046at2"/>
<sequence length="289" mass="32859">MQTKYKSVLLRGNLLIAAVLMALLATRTQPLIDTLLMWLAAAWLGLTALLLTFDHRRPATLPWQLLPSLLLAALLWGEPGRHVTWLWAWAMLLMLPQPRWVLLLGSLLALATWWPLKDLLGLEQWVLSGLLLAALMLLGLSRALDLRARRQNALRRARLVPGLPLWPGNRLLGDLILERKRSLREGVHAELLLLHTPRHRCWPLAQRLCRLTYRFERCYRLDPTTLAALLTSRDPEQADTRRERLWHALEARGPARAIPLAGLLSLDDERHALSHQSAGLWVIKGADHA</sequence>
<dbReference type="EMBL" id="FPAQ01000019">
    <property type="protein sequence ID" value="SFT76997.1"/>
    <property type="molecule type" value="Genomic_DNA"/>
</dbReference>
<reference evidence="2 3" key="1">
    <citation type="submission" date="2016-10" db="EMBL/GenBank/DDBJ databases">
        <authorList>
            <person name="de Groot N.N."/>
        </authorList>
    </citation>
    <scope>NUCLEOTIDE SEQUENCE [LARGE SCALE GENOMIC DNA]</scope>
    <source>
        <strain evidence="2 3">CGMCC 1.6493</strain>
    </source>
</reference>
<name>A0A1I7AQ12_9GAMM</name>
<dbReference type="RefSeq" id="WP_089849753.1">
    <property type="nucleotide sequence ID" value="NZ_FPAQ01000019.1"/>
</dbReference>
<keyword evidence="1" id="KW-0812">Transmembrane</keyword>
<evidence type="ECO:0000313" key="3">
    <source>
        <dbReference type="Proteomes" id="UP000199594"/>
    </source>
</evidence>
<feature type="transmembrane region" description="Helical" evidence="1">
    <location>
        <begin position="35"/>
        <end position="53"/>
    </location>
</feature>
<dbReference type="AlphaFoldDB" id="A0A1I7AQ12"/>
<feature type="transmembrane region" description="Helical" evidence="1">
    <location>
        <begin position="12"/>
        <end position="29"/>
    </location>
</feature>
<feature type="transmembrane region" description="Helical" evidence="1">
    <location>
        <begin position="100"/>
        <end position="116"/>
    </location>
</feature>
<dbReference type="Proteomes" id="UP000199594">
    <property type="component" value="Unassembled WGS sequence"/>
</dbReference>
<accession>A0A1I7AQ12</accession>
<evidence type="ECO:0000256" key="1">
    <source>
        <dbReference type="SAM" id="Phobius"/>
    </source>
</evidence>
<proteinExistence type="predicted"/>
<gene>
    <name evidence="2" type="ORF">SAMN04487956_11931</name>
</gene>
<evidence type="ECO:0000313" key="2">
    <source>
        <dbReference type="EMBL" id="SFT76997.1"/>
    </source>
</evidence>
<organism evidence="2 3">
    <name type="scientific">Halomonas saccharevitans</name>
    <dbReference type="NCBI Taxonomy" id="416872"/>
    <lineage>
        <taxon>Bacteria</taxon>
        <taxon>Pseudomonadati</taxon>
        <taxon>Pseudomonadota</taxon>
        <taxon>Gammaproteobacteria</taxon>
        <taxon>Oceanospirillales</taxon>
        <taxon>Halomonadaceae</taxon>
        <taxon>Halomonas</taxon>
    </lineage>
</organism>
<keyword evidence="1" id="KW-1133">Transmembrane helix</keyword>
<protein>
    <submittedName>
        <fullName evidence="2">Uncharacterized protein</fullName>
    </submittedName>
</protein>
<keyword evidence="1" id="KW-0472">Membrane</keyword>